<feature type="region of interest" description="Disordered" evidence="1">
    <location>
        <begin position="132"/>
        <end position="238"/>
    </location>
</feature>
<comment type="caution">
    <text evidence="2">The sequence shown here is derived from an EMBL/GenBank/DDBJ whole genome shotgun (WGS) entry which is preliminary data.</text>
</comment>
<reference evidence="2" key="1">
    <citation type="submission" date="2021-07" db="EMBL/GenBank/DDBJ databases">
        <authorList>
            <person name="Catto M.A."/>
            <person name="Jacobson A."/>
            <person name="Kennedy G."/>
            <person name="Labadie P."/>
            <person name="Hunt B.G."/>
            <person name="Srinivasan R."/>
        </authorList>
    </citation>
    <scope>NUCLEOTIDE SEQUENCE</scope>
    <source>
        <strain evidence="2">PL_HMW_Pooled</strain>
        <tissue evidence="2">Head</tissue>
    </source>
</reference>
<evidence type="ECO:0000256" key="1">
    <source>
        <dbReference type="SAM" id="MobiDB-lite"/>
    </source>
</evidence>
<feature type="compositionally biased region" description="Polar residues" evidence="1">
    <location>
        <begin position="81"/>
        <end position="90"/>
    </location>
</feature>
<organism evidence="2 3">
    <name type="scientific">Frankliniella fusca</name>
    <dbReference type="NCBI Taxonomy" id="407009"/>
    <lineage>
        <taxon>Eukaryota</taxon>
        <taxon>Metazoa</taxon>
        <taxon>Ecdysozoa</taxon>
        <taxon>Arthropoda</taxon>
        <taxon>Hexapoda</taxon>
        <taxon>Insecta</taxon>
        <taxon>Pterygota</taxon>
        <taxon>Neoptera</taxon>
        <taxon>Paraneoptera</taxon>
        <taxon>Thysanoptera</taxon>
        <taxon>Terebrantia</taxon>
        <taxon>Thripoidea</taxon>
        <taxon>Thripidae</taxon>
        <taxon>Frankliniella</taxon>
    </lineage>
</organism>
<dbReference type="AlphaFoldDB" id="A0AAE1I533"/>
<protein>
    <submittedName>
        <fullName evidence="2">Halomucin</fullName>
    </submittedName>
</protein>
<reference evidence="2" key="2">
    <citation type="journal article" date="2023" name="BMC Genomics">
        <title>Pest status, molecular evolution, and epigenetic factors derived from the genome assembly of Frankliniella fusca, a thysanopteran phytovirus vector.</title>
        <authorList>
            <person name="Catto M.A."/>
            <person name="Labadie P.E."/>
            <person name="Jacobson A.L."/>
            <person name="Kennedy G.G."/>
            <person name="Srinivasan R."/>
            <person name="Hunt B.G."/>
        </authorList>
    </citation>
    <scope>NUCLEOTIDE SEQUENCE</scope>
    <source>
        <strain evidence="2">PL_HMW_Pooled</strain>
    </source>
</reference>
<name>A0AAE1I533_9NEOP</name>
<accession>A0AAE1I533</accession>
<dbReference type="PANTHER" id="PTHR46579">
    <property type="entry name" value="F5/8 TYPE C DOMAIN-CONTAINING PROTEIN-RELATED"/>
    <property type="match status" value="1"/>
</dbReference>
<feature type="region of interest" description="Disordered" evidence="1">
    <location>
        <begin position="67"/>
        <end position="95"/>
    </location>
</feature>
<dbReference type="EMBL" id="JAHWGI010001443">
    <property type="protein sequence ID" value="KAK3933055.1"/>
    <property type="molecule type" value="Genomic_DNA"/>
</dbReference>
<feature type="compositionally biased region" description="Basic and acidic residues" evidence="1">
    <location>
        <begin position="167"/>
        <end position="184"/>
    </location>
</feature>
<sequence>MDDIKRPRGPYKKDSRTTNWRKKRRLNLNSDCACEYHYDSSLCEHHQPTSPSTCSCEFHACGSNSSELSDSSESHSDSDWLYNSSNSQELDTSDQSKDNALHGLAANEENEPKYAELDPYSVNSPFSLRINFSPDCENKEENHTKSSHQGSSISDDEVSELNCNDLRTCRLDHRPNEDSYRENEENSESSENDLSSSDESSDGESDVENRDGDPEGGDPGGDDPGGDDPGGDDDVDANVSNVNEILDVNNFSLDHPSLNRVLEAANGRTAKEVIAMLLTLTVNQHLNYVTIVQLCRIINVFNAYKALPSTKKQLWAVLQKESAGIVKYAYCEQCSSVLGELKNLPRVVECNNEFCDYRSPRRNVKYFITLSLKKQLKSLLAIPGIRQQLQYKNTRRKLNQEAREDVLDGDGYKALEDMENGLQELDLTCELNTDGFSTSKSSKSQGWAILGRINELPPNLRQKLTFLAGLVIADGEPDMTMLFQPLVDELNEISRNGVEWEENGQVLRSRMFPTCFCVDARARAILLNLNLYNGHYSCPFCLHRGVKLAGSMRFPLPGTEVVLVRHGVEEVLLVPDAPLRTDAGIRDDMQHAHVNQKVHGFHGASVLYNLEKFNFAIGCSTDDLHPIFLGVSKFVTNLIIDAAPNKKEFQEQIDGRLLGILTPTLISRKPRSISRRGKYKGTEWRNWLLYFGVPCMTGLVSNANLRMFSLLSKGVFLLSRDSVTDNDIDVAQRCLLRFVTAFQDMHGPEKMRFNIHIMTHLGEAVRNWGPLHLHSTFPFESWNGRLRKNISSPHGAAEQIVDRYLLESLVRKLPFDLELDEEVRQELNTMSSPYVMENPLKIGDVYFFGKSAPPRPPTDDEVLALNNENLNCDRLTEYYQCRTSRMLLHSTHWLSDSEAYYATGVLKKFNFYVVESIMIFEEDGEQKCGLFCHLLETGNGLNEATHIREVQNEDNAIQWISFDKVRIFAIKMQILNTLYVVPMSNMGEID</sequence>
<keyword evidence="3" id="KW-1185">Reference proteome</keyword>
<feature type="compositionally biased region" description="Acidic residues" evidence="1">
    <location>
        <begin position="214"/>
        <end position="236"/>
    </location>
</feature>
<evidence type="ECO:0000313" key="2">
    <source>
        <dbReference type="EMBL" id="KAK3933055.1"/>
    </source>
</evidence>
<proteinExistence type="predicted"/>
<gene>
    <name evidence="2" type="ORF">KUF71_017316</name>
</gene>
<dbReference type="PANTHER" id="PTHR46579:SF1">
    <property type="entry name" value="F5_8 TYPE C DOMAIN-CONTAINING PROTEIN"/>
    <property type="match status" value="1"/>
</dbReference>
<evidence type="ECO:0000313" key="3">
    <source>
        <dbReference type="Proteomes" id="UP001219518"/>
    </source>
</evidence>
<dbReference type="Proteomes" id="UP001219518">
    <property type="component" value="Unassembled WGS sequence"/>
</dbReference>